<gene>
    <name evidence="1" type="ORF">SDC9_35490</name>
</gene>
<accession>A0A644VDJ9</accession>
<dbReference type="NCBIfam" id="NF047779">
    <property type="entry name" value="Omp85_fam"/>
    <property type="match status" value="1"/>
</dbReference>
<evidence type="ECO:0008006" key="2">
    <source>
        <dbReference type="Google" id="ProtNLM"/>
    </source>
</evidence>
<proteinExistence type="predicted"/>
<organism evidence="1">
    <name type="scientific">bioreactor metagenome</name>
    <dbReference type="NCBI Taxonomy" id="1076179"/>
    <lineage>
        <taxon>unclassified sequences</taxon>
        <taxon>metagenomes</taxon>
        <taxon>ecological metagenomes</taxon>
    </lineage>
</organism>
<comment type="caution">
    <text evidence="1">The sequence shown here is derived from an EMBL/GenBank/DDBJ whole genome shotgun (WGS) entry which is preliminary data.</text>
</comment>
<evidence type="ECO:0000313" key="1">
    <source>
        <dbReference type="EMBL" id="MPL89454.1"/>
    </source>
</evidence>
<dbReference type="EMBL" id="VSSQ01000280">
    <property type="protein sequence ID" value="MPL89454.1"/>
    <property type="molecule type" value="Genomic_DNA"/>
</dbReference>
<protein>
    <recommendedName>
        <fullName evidence="2">Bacterial surface antigen (D15) domain-containing protein</fullName>
    </recommendedName>
</protein>
<dbReference type="AlphaFoldDB" id="A0A644VDJ9"/>
<reference evidence="1" key="1">
    <citation type="submission" date="2019-08" db="EMBL/GenBank/DDBJ databases">
        <authorList>
            <person name="Kucharzyk K."/>
            <person name="Murdoch R.W."/>
            <person name="Higgins S."/>
            <person name="Loffler F."/>
        </authorList>
    </citation>
    <scope>NUCLEOTIDE SEQUENCE</scope>
</reference>
<sequence>MKKIAVIILAVILAAEPVQLHSQTKRGWSIGPLPAIGYNSDLGFQYGALADIFWFGDGSTFPKYIHKFNVEVSQYTKGTGVYHLFYDSEYLLKGVRTTVDVSYITDKMMDFTGFNGYSSFYNNEFATENPSFFKMDRRLFRSTIDLQGSLGGNWKWAAGAGLYSYRVGEVRLEKYEGEDNLYTRYLNSGIISQDEARGGVHMEIKAGVVHDTRDNESDPSKGFWTESILFGSPFGKSYLKMSFVHRGYIPVYKTRLTFAYRLAAQANLAGEAPFYMQQNISTLYFRQITSEGLGGINTLRGVIRNRVVGKGLAWANFELRYRFLDFRFLKQDWYLALNPFLDAGMVIQPYKLDKMRYSNDPYIWSFADEKLHLSAGAGIKAVMNKNFIVSFEWGKPFDKRDGKNGMNIGLNYIF</sequence>
<name>A0A644VDJ9_9ZZZZ</name>
<dbReference type="Gene3D" id="2.40.160.50">
    <property type="entry name" value="membrane protein fhac: a member of the omp85/tpsb transporter family"/>
    <property type="match status" value="1"/>
</dbReference>